<evidence type="ECO:0000256" key="1">
    <source>
        <dbReference type="ARBA" id="ARBA00006611"/>
    </source>
</evidence>
<dbReference type="InterPro" id="IPR001482">
    <property type="entry name" value="T2SS/T4SS_dom"/>
</dbReference>
<dbReference type="Proteomes" id="UP000484015">
    <property type="component" value="Unassembled WGS sequence"/>
</dbReference>
<dbReference type="PANTHER" id="PTHR30486">
    <property type="entry name" value="TWITCHING MOTILITY PROTEIN PILT"/>
    <property type="match status" value="1"/>
</dbReference>
<reference evidence="3 4" key="1">
    <citation type="submission" date="2019-11" db="EMBL/GenBank/DDBJ databases">
        <title>Type strains purchased from KCTC, JCM and DSMZ.</title>
        <authorList>
            <person name="Lu H."/>
        </authorList>
    </citation>
    <scope>NUCLEOTIDE SEQUENCE [LARGE SCALE GENOMIC DNA]</scope>
    <source>
        <strain evidence="3 4">KCTC 42409</strain>
    </source>
</reference>
<protein>
    <submittedName>
        <fullName evidence="3">P-type conjugative transfer ATPase TrbB</fullName>
    </submittedName>
</protein>
<dbReference type="CDD" id="cd01130">
    <property type="entry name" value="VirB11-like_ATPase"/>
    <property type="match status" value="1"/>
</dbReference>
<organism evidence="3 4">
    <name type="scientific">Pseudoduganella ginsengisoli</name>
    <dbReference type="NCBI Taxonomy" id="1462440"/>
    <lineage>
        <taxon>Bacteria</taxon>
        <taxon>Pseudomonadati</taxon>
        <taxon>Pseudomonadota</taxon>
        <taxon>Betaproteobacteria</taxon>
        <taxon>Burkholderiales</taxon>
        <taxon>Oxalobacteraceae</taxon>
        <taxon>Telluria group</taxon>
        <taxon>Pseudoduganella</taxon>
    </lineage>
</organism>
<name>A0A6L6Q9N4_9BURK</name>
<dbReference type="GO" id="GO:0005737">
    <property type="term" value="C:cytoplasm"/>
    <property type="evidence" value="ECO:0007669"/>
    <property type="project" value="InterPro"/>
</dbReference>
<dbReference type="InterPro" id="IPR014149">
    <property type="entry name" value="Conjug-transfer_TrbB"/>
</dbReference>
<evidence type="ECO:0000313" key="3">
    <source>
        <dbReference type="EMBL" id="MTW05908.1"/>
    </source>
</evidence>
<dbReference type="Gene3D" id="3.40.50.300">
    <property type="entry name" value="P-loop containing nucleotide triphosphate hydrolases"/>
    <property type="match status" value="1"/>
</dbReference>
<dbReference type="AlphaFoldDB" id="A0A6L6Q9N4"/>
<dbReference type="Gene3D" id="3.30.450.90">
    <property type="match status" value="1"/>
</dbReference>
<dbReference type="GO" id="GO:0016887">
    <property type="term" value="F:ATP hydrolysis activity"/>
    <property type="evidence" value="ECO:0007669"/>
    <property type="project" value="InterPro"/>
</dbReference>
<dbReference type="Pfam" id="PF00437">
    <property type="entry name" value="T2SSE"/>
    <property type="match status" value="1"/>
</dbReference>
<dbReference type="OrthoDB" id="9810761at2"/>
<evidence type="ECO:0000259" key="2">
    <source>
        <dbReference type="Pfam" id="PF00437"/>
    </source>
</evidence>
<proteinExistence type="inferred from homology"/>
<dbReference type="NCBIfam" id="TIGR02782">
    <property type="entry name" value="TrbB_P"/>
    <property type="match status" value="1"/>
</dbReference>
<dbReference type="EMBL" id="WNLA01000032">
    <property type="protein sequence ID" value="MTW05908.1"/>
    <property type="molecule type" value="Genomic_DNA"/>
</dbReference>
<sequence length="322" mass="35812">MIDNEKDSGSNLQHQRNIEKLRRDLGPIFLDAFDNSFTIEIMLNPDGKLWHELLGKPMQLIGRVEPTRAEAVLKTVAACLSTTITRENPTIEGEFPLDGSRFAGQIAPVVKAPTYAIRKKASSIFTLDQYVESGVMSQEYADIIRDAVANHRNILVIGGTGSGKTTLTNAIIHEISVMYPHERVVIIEDTGELQCSAENHVLYHTSPTRSMTDLLKTTLRMRPERILIGEVRGHEALDLLDAWNTGHEGGVATLHANNSTAALKRLHSLVTRNPFAPKDIEPLIGEVVHLVIQIKKTPAGRRVTEILKVMGYEHGQYKTEIF</sequence>
<dbReference type="RefSeq" id="WP_155442248.1">
    <property type="nucleotide sequence ID" value="NZ_WNLA01000032.1"/>
</dbReference>
<accession>A0A6L6Q9N4</accession>
<comment type="caution">
    <text evidence="3">The sequence shown here is derived from an EMBL/GenBank/DDBJ whole genome shotgun (WGS) entry which is preliminary data.</text>
</comment>
<dbReference type="SUPFAM" id="SSF52540">
    <property type="entry name" value="P-loop containing nucleoside triphosphate hydrolases"/>
    <property type="match status" value="1"/>
</dbReference>
<dbReference type="GO" id="GO:0005524">
    <property type="term" value="F:ATP binding"/>
    <property type="evidence" value="ECO:0007669"/>
    <property type="project" value="InterPro"/>
</dbReference>
<dbReference type="InterPro" id="IPR050921">
    <property type="entry name" value="T4SS_GSP_E_ATPase"/>
</dbReference>
<evidence type="ECO:0000313" key="4">
    <source>
        <dbReference type="Proteomes" id="UP000484015"/>
    </source>
</evidence>
<dbReference type="PANTHER" id="PTHR30486:SF6">
    <property type="entry name" value="TYPE IV PILUS RETRACTATION ATPASE PILT"/>
    <property type="match status" value="1"/>
</dbReference>
<keyword evidence="4" id="KW-1185">Reference proteome</keyword>
<comment type="similarity">
    <text evidence="1">Belongs to the GSP E family.</text>
</comment>
<feature type="domain" description="Bacterial type II secretion system protein E" evidence="2">
    <location>
        <begin position="108"/>
        <end position="274"/>
    </location>
</feature>
<dbReference type="InterPro" id="IPR027417">
    <property type="entry name" value="P-loop_NTPase"/>
</dbReference>
<gene>
    <name evidence="3" type="primary">trbB</name>
    <name evidence="3" type="ORF">GM668_27900</name>
</gene>